<name>L0H218_9GAMM</name>
<proteinExistence type="predicted"/>
<dbReference type="KEGG" id="tmb:Thimo_2936"/>
<dbReference type="AlphaFoldDB" id="L0H218"/>
<accession>L0H218</accession>
<organism evidence="1 2">
    <name type="scientific">Thioflavicoccus mobilis 8321</name>
    <dbReference type="NCBI Taxonomy" id="765912"/>
    <lineage>
        <taxon>Bacteria</taxon>
        <taxon>Pseudomonadati</taxon>
        <taxon>Pseudomonadota</taxon>
        <taxon>Gammaproteobacteria</taxon>
        <taxon>Chromatiales</taxon>
        <taxon>Chromatiaceae</taxon>
        <taxon>Thioflavicoccus</taxon>
    </lineage>
</organism>
<dbReference type="RefSeq" id="WP_015281760.1">
    <property type="nucleotide sequence ID" value="NC_019940.1"/>
</dbReference>
<dbReference type="EMBL" id="CP003051">
    <property type="protein sequence ID" value="AGA91629.1"/>
    <property type="molecule type" value="Genomic_DNA"/>
</dbReference>
<reference evidence="1 2" key="1">
    <citation type="submission" date="2011-09" db="EMBL/GenBank/DDBJ databases">
        <title>Complete sequence of chromosome of Thioflavicoccus mobilis 8321.</title>
        <authorList>
            <consortium name="US DOE Joint Genome Institute"/>
            <person name="Lucas S."/>
            <person name="Han J."/>
            <person name="Lapidus A."/>
            <person name="Cheng J.-F."/>
            <person name="Goodwin L."/>
            <person name="Pitluck S."/>
            <person name="Peters L."/>
            <person name="Ovchinnikova G."/>
            <person name="Lu M."/>
            <person name="Detter J.C."/>
            <person name="Han C."/>
            <person name="Tapia R."/>
            <person name="Land M."/>
            <person name="Hauser L."/>
            <person name="Kyrpides N."/>
            <person name="Ivanova N."/>
            <person name="Pagani I."/>
            <person name="Vogl K."/>
            <person name="Liu Z."/>
            <person name="Imhoff J."/>
            <person name="Thiel V."/>
            <person name="Frigaard N.-U."/>
            <person name="Bryant D."/>
            <person name="Woyke T."/>
        </authorList>
    </citation>
    <scope>NUCLEOTIDE SEQUENCE [LARGE SCALE GENOMIC DNA]</scope>
    <source>
        <strain evidence="1 2">8321</strain>
    </source>
</reference>
<dbReference type="HOGENOM" id="CLU_3012875_0_0_6"/>
<gene>
    <name evidence="1" type="ORF">Thimo_2936</name>
</gene>
<keyword evidence="2" id="KW-1185">Reference proteome</keyword>
<sequence>MGLLAAVLLVGVYSLHVSLNHELYVETAVRKAVGAAENAQRLQSDDAAATEPARSG</sequence>
<protein>
    <submittedName>
        <fullName evidence="1">Uncharacterized protein</fullName>
    </submittedName>
</protein>
<dbReference type="Proteomes" id="UP000010816">
    <property type="component" value="Chromosome"/>
</dbReference>
<evidence type="ECO:0000313" key="2">
    <source>
        <dbReference type="Proteomes" id="UP000010816"/>
    </source>
</evidence>
<evidence type="ECO:0000313" key="1">
    <source>
        <dbReference type="EMBL" id="AGA91629.1"/>
    </source>
</evidence>